<dbReference type="SUPFAM" id="SSF53649">
    <property type="entry name" value="Alkaline phosphatase-like"/>
    <property type="match status" value="1"/>
</dbReference>
<evidence type="ECO:0000313" key="4">
    <source>
        <dbReference type="EMBL" id="MBK1880468.1"/>
    </source>
</evidence>
<organism evidence="4 5">
    <name type="scientific">Pelagicoccus mobilis</name>
    <dbReference type="NCBI Taxonomy" id="415221"/>
    <lineage>
        <taxon>Bacteria</taxon>
        <taxon>Pseudomonadati</taxon>
        <taxon>Verrucomicrobiota</taxon>
        <taxon>Opitutia</taxon>
        <taxon>Puniceicoccales</taxon>
        <taxon>Pelagicoccaceae</taxon>
        <taxon>Pelagicoccus</taxon>
    </lineage>
</organism>
<comment type="caution">
    <text evidence="4">The sequence shown here is derived from an EMBL/GenBank/DDBJ whole genome shotgun (WGS) entry which is preliminary data.</text>
</comment>
<feature type="domain" description="Sulfatase N-terminal" evidence="3">
    <location>
        <begin position="6"/>
        <end position="354"/>
    </location>
</feature>
<evidence type="ECO:0000259" key="3">
    <source>
        <dbReference type="Pfam" id="PF00884"/>
    </source>
</evidence>
<sequence>MQDTRPNILFILTDQQRFDTIHALGNPVIKTPNLDRLVNEGTIFSRAYTPSPECCPARASLHYGQYPALTACYSNVNDWPDDEQNSSYVNELTQAGYRTHGVGKTHFAPRYQDMRGYQTRDIQEEVISKGGDDYIRELEETPYGHVFEPHGARGEMYYMPQPSALPAEWHPTQWVANKSIDFINSQKDSDTPWYLTTSIINPHPPFAPPSPWHKLYRAQDMQLPKVPGNLDSLLTYYNHFQNRMKWRDRGIDENHIRCMIAYYYACISFIDHQVGRLLDTLEENGQLENTLIVFTSDHGELLGDYNCFGKRSPHDSALRIPMICRHPETFEAGRQIDAPVNLIDLVPTFMEAAKVDLSKTKFQGNSLQSIHADPGIRNSVYAQLGTAEQALYVIATRKWKYAYCSADGTELLFDLEKDPLETQNRANTPLCREIQNELKQELMAHLRDGGQQVAIDGENWRSYPKKSVSTIPDEGTMLQDSQGFDWTIAGYKEENDDKGNWRG</sequence>
<dbReference type="InterPro" id="IPR017850">
    <property type="entry name" value="Alkaline_phosphatase_core_sf"/>
</dbReference>
<keyword evidence="2 4" id="KW-0378">Hydrolase</keyword>
<dbReference type="GO" id="GO:0008484">
    <property type="term" value="F:sulfuric ester hydrolase activity"/>
    <property type="evidence" value="ECO:0007669"/>
    <property type="project" value="TreeGrafter"/>
</dbReference>
<reference evidence="4" key="1">
    <citation type="submission" date="2021-01" db="EMBL/GenBank/DDBJ databases">
        <title>Modified the classification status of verrucomicrobia.</title>
        <authorList>
            <person name="Feng X."/>
        </authorList>
    </citation>
    <scope>NUCLEOTIDE SEQUENCE</scope>
    <source>
        <strain evidence="4">KCTC 13126</strain>
    </source>
</reference>
<accession>A0A934S232</accession>
<gene>
    <name evidence="4" type="ORF">JIN87_26515</name>
</gene>
<dbReference type="GO" id="GO:0005737">
    <property type="term" value="C:cytoplasm"/>
    <property type="evidence" value="ECO:0007669"/>
    <property type="project" value="TreeGrafter"/>
</dbReference>
<evidence type="ECO:0000313" key="5">
    <source>
        <dbReference type="Proteomes" id="UP000617628"/>
    </source>
</evidence>
<evidence type="ECO:0000256" key="2">
    <source>
        <dbReference type="ARBA" id="ARBA00022801"/>
    </source>
</evidence>
<dbReference type="InterPro" id="IPR000917">
    <property type="entry name" value="Sulfatase_N"/>
</dbReference>
<keyword evidence="5" id="KW-1185">Reference proteome</keyword>
<dbReference type="PANTHER" id="PTHR45953">
    <property type="entry name" value="IDURONATE 2-SULFATASE"/>
    <property type="match status" value="1"/>
</dbReference>
<dbReference type="Proteomes" id="UP000617628">
    <property type="component" value="Unassembled WGS sequence"/>
</dbReference>
<evidence type="ECO:0000256" key="1">
    <source>
        <dbReference type="ARBA" id="ARBA00022723"/>
    </source>
</evidence>
<dbReference type="AlphaFoldDB" id="A0A934S232"/>
<proteinExistence type="predicted"/>
<protein>
    <submittedName>
        <fullName evidence="4">Sulfatase-like hydrolase/transferase</fullName>
    </submittedName>
</protein>
<keyword evidence="1" id="KW-0479">Metal-binding</keyword>
<dbReference type="Gene3D" id="3.40.720.10">
    <property type="entry name" value="Alkaline Phosphatase, subunit A"/>
    <property type="match status" value="1"/>
</dbReference>
<dbReference type="PANTHER" id="PTHR45953:SF1">
    <property type="entry name" value="IDURONATE 2-SULFATASE"/>
    <property type="match status" value="1"/>
</dbReference>
<dbReference type="EMBL" id="JAENIL010000091">
    <property type="protein sequence ID" value="MBK1880468.1"/>
    <property type="molecule type" value="Genomic_DNA"/>
</dbReference>
<dbReference type="RefSeq" id="WP_200359469.1">
    <property type="nucleotide sequence ID" value="NZ_JAENIL010000091.1"/>
</dbReference>
<dbReference type="GO" id="GO:0046872">
    <property type="term" value="F:metal ion binding"/>
    <property type="evidence" value="ECO:0007669"/>
    <property type="project" value="UniProtKB-KW"/>
</dbReference>
<name>A0A934S232_9BACT</name>
<dbReference type="Pfam" id="PF00884">
    <property type="entry name" value="Sulfatase"/>
    <property type="match status" value="1"/>
</dbReference>